<dbReference type="InterPro" id="IPR047183">
    <property type="entry name" value="GDO-like"/>
</dbReference>
<dbReference type="SUPFAM" id="SSF51182">
    <property type="entry name" value="RmlC-like cupins"/>
    <property type="match status" value="1"/>
</dbReference>
<dbReference type="PANTHER" id="PTHR41517:SF1">
    <property type="entry name" value="CUPIN"/>
    <property type="match status" value="1"/>
</dbReference>
<name>A0A6C0DIV3_9ZZZZ</name>
<accession>A0A6C0DIV3</accession>
<protein>
    <recommendedName>
        <fullName evidence="2">Cupin 2 conserved barrel domain-containing protein</fullName>
    </recommendedName>
</protein>
<proteinExistence type="predicted"/>
<dbReference type="GO" id="GO:0051213">
    <property type="term" value="F:dioxygenase activity"/>
    <property type="evidence" value="ECO:0007669"/>
    <property type="project" value="InterPro"/>
</dbReference>
<dbReference type="InterPro" id="IPR014710">
    <property type="entry name" value="RmlC-like_jellyroll"/>
</dbReference>
<dbReference type="PANTHER" id="PTHR41517">
    <property type="entry name" value="1,2-DIOXYGENASE PROTEIN-RELATED"/>
    <property type="match status" value="1"/>
</dbReference>
<dbReference type="EMBL" id="MN739617">
    <property type="protein sequence ID" value="QHT16194.1"/>
    <property type="molecule type" value="Genomic_DNA"/>
</dbReference>
<evidence type="ECO:0000313" key="1">
    <source>
        <dbReference type="EMBL" id="QHT16194.1"/>
    </source>
</evidence>
<dbReference type="Gene3D" id="2.60.120.10">
    <property type="entry name" value="Jelly Rolls"/>
    <property type="match status" value="2"/>
</dbReference>
<dbReference type="InterPro" id="IPR011051">
    <property type="entry name" value="RmlC_Cupin_sf"/>
</dbReference>
<dbReference type="AlphaFoldDB" id="A0A6C0DIV3"/>
<evidence type="ECO:0008006" key="2">
    <source>
        <dbReference type="Google" id="ProtNLM"/>
    </source>
</evidence>
<organism evidence="1">
    <name type="scientific">viral metagenome</name>
    <dbReference type="NCBI Taxonomy" id="1070528"/>
    <lineage>
        <taxon>unclassified sequences</taxon>
        <taxon>metagenomes</taxon>
        <taxon>organismal metagenomes</taxon>
    </lineage>
</organism>
<sequence length="301" mass="34301">MAEYITAYEYEKNVNPQLKNIPIDKKNIDECDYGITFIDFSELYNVDYKSTTPNLLASFIKIKAHCIFSENSKVDKNLQFTSSSNLFYIMTGSCEIKLDDETHNLSDGDIFIFPFFESIQITNKTTEDLCIYYINDSPLNNYLGSRPEKKIFKSSIYPKEFLLNNLHTLSDPKNNRKGVLLSNKDTEHIGTNTITPILWALYNELPSNTVQRPHKHNSVALDLCIGCSDSENIYTLLGDELDENGNIVNPVKVNWKQGEMFITPPGLWHSHNNTGDSVAYILPIQDAGLLLYQRILGIVLH</sequence>
<reference evidence="1" key="1">
    <citation type="journal article" date="2020" name="Nature">
        <title>Giant virus diversity and host interactions through global metagenomics.</title>
        <authorList>
            <person name="Schulz F."/>
            <person name="Roux S."/>
            <person name="Paez-Espino D."/>
            <person name="Jungbluth S."/>
            <person name="Walsh D.A."/>
            <person name="Denef V.J."/>
            <person name="McMahon K.D."/>
            <person name="Konstantinidis K.T."/>
            <person name="Eloe-Fadrosh E.A."/>
            <person name="Kyrpides N.C."/>
            <person name="Woyke T."/>
        </authorList>
    </citation>
    <scope>NUCLEOTIDE SEQUENCE</scope>
    <source>
        <strain evidence="1">GVMAG-M-3300023174-182</strain>
    </source>
</reference>